<protein>
    <submittedName>
        <fullName evidence="1">Uncharacterized protein</fullName>
    </submittedName>
</protein>
<keyword evidence="2" id="KW-1185">Reference proteome</keyword>
<evidence type="ECO:0000313" key="2">
    <source>
        <dbReference type="Proteomes" id="UP000770661"/>
    </source>
</evidence>
<gene>
    <name evidence="1" type="ORF">GWK47_040863</name>
</gene>
<dbReference type="EMBL" id="JACEEZ010007091">
    <property type="protein sequence ID" value="KAG0724292.1"/>
    <property type="molecule type" value="Genomic_DNA"/>
</dbReference>
<evidence type="ECO:0000313" key="1">
    <source>
        <dbReference type="EMBL" id="KAG0724292.1"/>
    </source>
</evidence>
<reference evidence="1" key="1">
    <citation type="submission" date="2020-07" db="EMBL/GenBank/DDBJ databases">
        <title>The High-quality genome of the commercially important snow crab, Chionoecetes opilio.</title>
        <authorList>
            <person name="Jeong J.-H."/>
            <person name="Ryu S."/>
        </authorList>
    </citation>
    <scope>NUCLEOTIDE SEQUENCE</scope>
    <source>
        <strain evidence="1">MADBK_172401_WGS</strain>
        <tissue evidence="1">Digestive gland</tissue>
    </source>
</reference>
<organism evidence="1 2">
    <name type="scientific">Chionoecetes opilio</name>
    <name type="common">Atlantic snow crab</name>
    <name type="synonym">Cancer opilio</name>
    <dbReference type="NCBI Taxonomy" id="41210"/>
    <lineage>
        <taxon>Eukaryota</taxon>
        <taxon>Metazoa</taxon>
        <taxon>Ecdysozoa</taxon>
        <taxon>Arthropoda</taxon>
        <taxon>Crustacea</taxon>
        <taxon>Multicrustacea</taxon>
        <taxon>Malacostraca</taxon>
        <taxon>Eumalacostraca</taxon>
        <taxon>Eucarida</taxon>
        <taxon>Decapoda</taxon>
        <taxon>Pleocyemata</taxon>
        <taxon>Brachyura</taxon>
        <taxon>Eubrachyura</taxon>
        <taxon>Majoidea</taxon>
        <taxon>Majidae</taxon>
        <taxon>Chionoecetes</taxon>
    </lineage>
</organism>
<name>A0A8J5CZQ0_CHIOP</name>
<comment type="caution">
    <text evidence="1">The sequence shown here is derived from an EMBL/GenBank/DDBJ whole genome shotgun (WGS) entry which is preliminary data.</text>
</comment>
<dbReference type="Proteomes" id="UP000770661">
    <property type="component" value="Unassembled WGS sequence"/>
</dbReference>
<proteinExistence type="predicted"/>
<accession>A0A8J5CZQ0</accession>
<dbReference type="AlphaFoldDB" id="A0A8J5CZQ0"/>
<sequence>MTPSSFLGSRQARIPTGRNVAAVVLKEVDEAGVRDKIIAFCFDSTASNTGMVQGACIRIEQELGRSLLWLACRIMSHEVILKDVFEASLGSSSGPDIGIFKRLRDQWSFVDSSQRDGGTSEDLVEFFATNDTASKLKDDALAFLKEL</sequence>
<dbReference type="OrthoDB" id="6773878at2759"/>